<evidence type="ECO:0000313" key="2">
    <source>
        <dbReference type="EMBL" id="SON51567.1"/>
    </source>
</evidence>
<dbReference type="AlphaFoldDB" id="A0A2N8ZI35"/>
<name>A0A2N8ZI35_9VIBR</name>
<dbReference type="Proteomes" id="UP000235828">
    <property type="component" value="Chromosome A"/>
</dbReference>
<dbReference type="KEGG" id="vta:A3620"/>
<sequence>MTTTSDIKKQVVKVCETLYQTGGVELKKITGRLVAKETDFSHTAVTPYVKDWREEQYKIEADELKKTSMSDVLVKALHQEINARMLSLNALRDDEMDVNRVELEEAQESAAQLLQTNETLDLNLLEATDKNVQLERELATKTQEVTHLEATVSRVQREKEEDLKAAEHAYAELEGKLTEQVASHQLMVEQLKEQHQHALVELKSEHTQRIAELSHVHNGNIDELKQSHSSIQEQLRADIDKLSNHLTDMTSQSSSKSEIIGQLRAELEDKEALKVAMETLTLTNRELEIHLNAAQQSAQSANDAVSKLEVEMLDHKEQRNKAQSDLVKANDSYALLNDKFMTVLSKKDA</sequence>
<evidence type="ECO:0000313" key="3">
    <source>
        <dbReference type="Proteomes" id="UP000235828"/>
    </source>
</evidence>
<reference evidence="2 3" key="1">
    <citation type="submission" date="2017-10" db="EMBL/GenBank/DDBJ databases">
        <authorList>
            <person name="Banno H."/>
            <person name="Chua N.-H."/>
        </authorList>
    </citation>
    <scope>NUCLEOTIDE SEQUENCE [LARGE SCALE GENOMIC DNA]</scope>
    <source>
        <strain evidence="2">Vibrio tapetis CECT4600</strain>
    </source>
</reference>
<gene>
    <name evidence="2" type="ORF">VTAP4600_A3620</name>
</gene>
<dbReference type="RefSeq" id="WP_102523809.1">
    <property type="nucleotide sequence ID" value="NZ_LT960611.1"/>
</dbReference>
<proteinExistence type="predicted"/>
<protein>
    <submittedName>
        <fullName evidence="2">Methyl-accepting chemotaxis protein</fullName>
    </submittedName>
</protein>
<organism evidence="2 3">
    <name type="scientific">Vibrio tapetis subsp. tapetis</name>
    <dbReference type="NCBI Taxonomy" id="1671868"/>
    <lineage>
        <taxon>Bacteria</taxon>
        <taxon>Pseudomonadati</taxon>
        <taxon>Pseudomonadota</taxon>
        <taxon>Gammaproteobacteria</taxon>
        <taxon>Vibrionales</taxon>
        <taxon>Vibrionaceae</taxon>
        <taxon>Vibrio</taxon>
    </lineage>
</organism>
<keyword evidence="3" id="KW-1185">Reference proteome</keyword>
<dbReference type="EMBL" id="LT960611">
    <property type="protein sequence ID" value="SON51567.1"/>
    <property type="molecule type" value="Genomic_DNA"/>
</dbReference>
<feature type="coiled-coil region" evidence="1">
    <location>
        <begin position="103"/>
        <end position="176"/>
    </location>
</feature>
<accession>A0A2N8ZI35</accession>
<evidence type="ECO:0000256" key="1">
    <source>
        <dbReference type="SAM" id="Coils"/>
    </source>
</evidence>
<keyword evidence="1" id="KW-0175">Coiled coil</keyword>
<feature type="coiled-coil region" evidence="1">
    <location>
        <begin position="277"/>
        <end position="325"/>
    </location>
</feature>